<dbReference type="Gene3D" id="2.40.10.120">
    <property type="match status" value="1"/>
</dbReference>
<keyword evidence="1" id="KW-0472">Membrane</keyword>
<dbReference type="KEGG" id="plei:Q9312_15390"/>
<dbReference type="Pfam" id="PF13365">
    <property type="entry name" value="Trypsin_2"/>
    <property type="match status" value="1"/>
</dbReference>
<gene>
    <name evidence="3" type="ORF">Q9312_15390</name>
</gene>
<evidence type="ECO:0000259" key="2">
    <source>
        <dbReference type="PROSITE" id="PS50006"/>
    </source>
</evidence>
<feature type="domain" description="FHA" evidence="2">
    <location>
        <begin position="25"/>
        <end position="76"/>
    </location>
</feature>
<dbReference type="InterPro" id="IPR008984">
    <property type="entry name" value="SMAD_FHA_dom_sf"/>
</dbReference>
<dbReference type="EMBL" id="CP133548">
    <property type="protein sequence ID" value="WMS86604.1"/>
    <property type="molecule type" value="Genomic_DNA"/>
</dbReference>
<reference evidence="3 4" key="1">
    <citation type="submission" date="2023-08" db="EMBL/GenBank/DDBJ databases">
        <title>Pleionea litopenaei sp. nov., isolated from stomach of juvenile Litopenaeus vannamei.</title>
        <authorList>
            <person name="Rho A.M."/>
            <person name="Hwang C.Y."/>
        </authorList>
    </citation>
    <scope>NUCLEOTIDE SEQUENCE [LARGE SCALE GENOMIC DNA]</scope>
    <source>
        <strain evidence="3 4">HL-JVS1</strain>
    </source>
</reference>
<sequence>MAIKITNKMGPMLQQEHRFENHQSIAIGRDPDQCQVLYPPEFTSVGRKHLVLEEDAGRYEIRVNTKNPVFLNGQLAEDDVELPDRAEIALGRKDGPTFIVEHISNDALPETFEYGHQEEIHSKVKKGRTWIKVALLLVIALGGVFGWNAWKTEQQLQMMNEQAGKELAKIYESINEDIGKVAAEAQKSVYLVLIKGENGETAMGTAWVAREGILATNSHVAQLFYQIQDKPSVKFIIRSTTKPYREFVIGDVAMHPGYKAFQAEWEKRQPKVIEANGGLSPVKFIPAYDVALLYPEDPSGLAPPLPLANDDTLRNLSSGSEVAYVGFPMEGMVQMANLEPTPQIQVANITSITDFFRGQPYFGTAQLIQHSLPATGGASGSPIFNAKGEVIALLNAGNVIGVNEQGERIPNAVAINFAQRVDLLKPLLDSNVELSMDQLKEEWNEGFKRFADQAQVNELVADSVRKKILKGWKRHYGLSGEPKLAHESSFTISEENKVNGYPSQLTQVTTPAKGRYLIIAVANDEQNVDMFVARNAQGSFKEIGKNTRRDFYPYVDYTGQAGDKLAVYLIQSKMAKGGKTTGKLWVYYY</sequence>
<feature type="transmembrane region" description="Helical" evidence="1">
    <location>
        <begin position="130"/>
        <end position="150"/>
    </location>
</feature>
<keyword evidence="4" id="KW-1185">Reference proteome</keyword>
<dbReference type="Proteomes" id="UP001239782">
    <property type="component" value="Chromosome"/>
</dbReference>
<keyword evidence="1" id="KW-1133">Transmembrane helix</keyword>
<dbReference type="CDD" id="cd00060">
    <property type="entry name" value="FHA"/>
    <property type="match status" value="1"/>
</dbReference>
<evidence type="ECO:0000313" key="4">
    <source>
        <dbReference type="Proteomes" id="UP001239782"/>
    </source>
</evidence>
<dbReference type="RefSeq" id="WP_309201749.1">
    <property type="nucleotide sequence ID" value="NZ_CP133548.1"/>
</dbReference>
<proteinExistence type="predicted"/>
<dbReference type="SMART" id="SM00240">
    <property type="entry name" value="FHA"/>
    <property type="match status" value="1"/>
</dbReference>
<organism evidence="3 4">
    <name type="scientific">Pleionea litopenaei</name>
    <dbReference type="NCBI Taxonomy" id="3070815"/>
    <lineage>
        <taxon>Bacteria</taxon>
        <taxon>Pseudomonadati</taxon>
        <taxon>Pseudomonadota</taxon>
        <taxon>Gammaproteobacteria</taxon>
        <taxon>Oceanospirillales</taxon>
        <taxon>Pleioneaceae</taxon>
        <taxon>Pleionea</taxon>
    </lineage>
</organism>
<dbReference type="PROSITE" id="PS50006">
    <property type="entry name" value="FHA_DOMAIN"/>
    <property type="match status" value="1"/>
</dbReference>
<dbReference type="InterPro" id="IPR000253">
    <property type="entry name" value="FHA_dom"/>
</dbReference>
<dbReference type="AlphaFoldDB" id="A0AA51X686"/>
<evidence type="ECO:0000256" key="1">
    <source>
        <dbReference type="SAM" id="Phobius"/>
    </source>
</evidence>
<keyword evidence="1" id="KW-0812">Transmembrane</keyword>
<dbReference type="InterPro" id="IPR009003">
    <property type="entry name" value="Peptidase_S1_PA"/>
</dbReference>
<dbReference type="SUPFAM" id="SSF50494">
    <property type="entry name" value="Trypsin-like serine proteases"/>
    <property type="match status" value="1"/>
</dbReference>
<name>A0AA51X686_9GAMM</name>
<accession>A0AA51X686</accession>
<dbReference type="SUPFAM" id="SSF49879">
    <property type="entry name" value="SMAD/FHA domain"/>
    <property type="match status" value="1"/>
</dbReference>
<dbReference type="Gene3D" id="2.60.200.20">
    <property type="match status" value="1"/>
</dbReference>
<evidence type="ECO:0000313" key="3">
    <source>
        <dbReference type="EMBL" id="WMS86604.1"/>
    </source>
</evidence>
<protein>
    <submittedName>
        <fullName evidence="3">Trypsin-like peptidase domain-containing protein</fullName>
    </submittedName>
</protein>